<organism evidence="2 3">
    <name type="scientific">Aciditerrimonas ferrireducens</name>
    <dbReference type="NCBI Taxonomy" id="667306"/>
    <lineage>
        <taxon>Bacteria</taxon>
        <taxon>Bacillati</taxon>
        <taxon>Actinomycetota</taxon>
        <taxon>Acidimicrobiia</taxon>
        <taxon>Acidimicrobiales</taxon>
        <taxon>Acidimicrobiaceae</taxon>
        <taxon>Aciditerrimonas</taxon>
    </lineage>
</organism>
<dbReference type="EMBL" id="JBHLYQ010000055">
    <property type="protein sequence ID" value="MFC0081900.1"/>
    <property type="molecule type" value="Genomic_DNA"/>
</dbReference>
<accession>A0ABV6C2I4</accession>
<feature type="transmembrane region" description="Helical" evidence="1">
    <location>
        <begin position="399"/>
        <end position="424"/>
    </location>
</feature>
<keyword evidence="3" id="KW-1185">Reference proteome</keyword>
<dbReference type="InterPro" id="IPR008928">
    <property type="entry name" value="6-hairpin_glycosidase_sf"/>
</dbReference>
<evidence type="ECO:0000313" key="2">
    <source>
        <dbReference type="EMBL" id="MFC0081900.1"/>
    </source>
</evidence>
<keyword evidence="1" id="KW-0472">Membrane</keyword>
<keyword evidence="1" id="KW-0812">Transmembrane</keyword>
<sequence>MRCAQLTAAVTTATAGLDRRLGRGGSSGSRPSLLVGTLTVDQTIRAQANWIASTQLSDGAIPEAPVPAGNTSAYVTPYVSDYAVMGLARAAAVTGDQAYLSDAWKMLDFYARHEQPSTGYVDDFNVPYPSGTGAEPTGHYNSTDSYAALFLLGAYETVEAGGGTIPRADSWVVGAATTALDALLSTQQASGLFFATPTYTAALAMDNAEDDGGLLAAARLFGIAGDSEAATRARTAAERLGTGIQKDMWNATQGSFDWAVPESGAPNVSNVATTKYPDAVAQAWMVGYGAVTPTEAFELVNELEGFQPELFSWSEGHQLFAVALWALEQVGHQRAAREDAASISADLVAASYHWPVTTGAVGELIVAETGGLGLSPPFHQQCEPTTNTSGSCAPGSRSAIPVGTVGGATLAGVLGVAGGTVLVFDRRRRRHPPKGCRTSR</sequence>
<keyword evidence="1" id="KW-1133">Transmembrane helix</keyword>
<gene>
    <name evidence="2" type="ORF">ACFFRE_07035</name>
</gene>
<dbReference type="Gene3D" id="1.50.10.10">
    <property type="match status" value="1"/>
</dbReference>
<proteinExistence type="predicted"/>
<dbReference type="SUPFAM" id="SSF48208">
    <property type="entry name" value="Six-hairpin glycosidases"/>
    <property type="match status" value="1"/>
</dbReference>
<name>A0ABV6C2I4_9ACTN</name>
<dbReference type="InterPro" id="IPR012341">
    <property type="entry name" value="6hp_glycosidase-like_sf"/>
</dbReference>
<evidence type="ECO:0000256" key="1">
    <source>
        <dbReference type="SAM" id="Phobius"/>
    </source>
</evidence>
<evidence type="ECO:0000313" key="3">
    <source>
        <dbReference type="Proteomes" id="UP001589788"/>
    </source>
</evidence>
<dbReference type="Proteomes" id="UP001589788">
    <property type="component" value="Unassembled WGS sequence"/>
</dbReference>
<reference evidence="2 3" key="1">
    <citation type="submission" date="2024-09" db="EMBL/GenBank/DDBJ databases">
        <authorList>
            <person name="Sun Q."/>
            <person name="Mori K."/>
        </authorList>
    </citation>
    <scope>NUCLEOTIDE SEQUENCE [LARGE SCALE GENOMIC DNA]</scope>
    <source>
        <strain evidence="2 3">JCM 15389</strain>
    </source>
</reference>
<protein>
    <submittedName>
        <fullName evidence="2">Uncharacterized protein</fullName>
    </submittedName>
</protein>
<comment type="caution">
    <text evidence="2">The sequence shown here is derived from an EMBL/GenBank/DDBJ whole genome shotgun (WGS) entry which is preliminary data.</text>
</comment>